<accession>A0AAD5SH11</accession>
<sequence length="147" mass="16535">MSPKAWAKVISVVGLGIYVGSLIAIHGSKALSDYGIFTYVPDDDDDQEDHEEEELAVHEELDKDVGSMDLTKVFGDYKMQIRFDWGNPDKDYLTMSRSKLAEQLSELNEAIKLKQPEGLPRQEADLAVQYLRESIALVDRRLSGMKG</sequence>
<keyword evidence="1" id="KW-0812">Transmembrane</keyword>
<dbReference type="Proteomes" id="UP001212841">
    <property type="component" value="Unassembled WGS sequence"/>
</dbReference>
<evidence type="ECO:0000313" key="2">
    <source>
        <dbReference type="EMBL" id="KAJ3053068.1"/>
    </source>
</evidence>
<name>A0AAD5SH11_9FUNG</name>
<dbReference type="AlphaFoldDB" id="A0AAD5SH11"/>
<keyword evidence="3" id="KW-1185">Reference proteome</keyword>
<protein>
    <submittedName>
        <fullName evidence="2">Uncharacterized protein</fullName>
    </submittedName>
</protein>
<feature type="transmembrane region" description="Helical" evidence="1">
    <location>
        <begin position="6"/>
        <end position="25"/>
    </location>
</feature>
<dbReference type="EMBL" id="JADGJD010000241">
    <property type="protein sequence ID" value="KAJ3053068.1"/>
    <property type="molecule type" value="Genomic_DNA"/>
</dbReference>
<comment type="caution">
    <text evidence="2">The sequence shown here is derived from an EMBL/GenBank/DDBJ whole genome shotgun (WGS) entry which is preliminary data.</text>
</comment>
<keyword evidence="1" id="KW-1133">Transmembrane helix</keyword>
<keyword evidence="1" id="KW-0472">Membrane</keyword>
<evidence type="ECO:0000313" key="3">
    <source>
        <dbReference type="Proteomes" id="UP001212841"/>
    </source>
</evidence>
<reference evidence="2" key="1">
    <citation type="submission" date="2020-05" db="EMBL/GenBank/DDBJ databases">
        <title>Phylogenomic resolution of chytrid fungi.</title>
        <authorList>
            <person name="Stajich J.E."/>
            <person name="Amses K."/>
            <person name="Simmons R."/>
            <person name="Seto K."/>
            <person name="Myers J."/>
            <person name="Bonds A."/>
            <person name="Quandt C.A."/>
            <person name="Barry K."/>
            <person name="Liu P."/>
            <person name="Grigoriev I."/>
            <person name="Longcore J.E."/>
            <person name="James T.Y."/>
        </authorList>
    </citation>
    <scope>NUCLEOTIDE SEQUENCE</scope>
    <source>
        <strain evidence="2">JEL0318</strain>
    </source>
</reference>
<gene>
    <name evidence="2" type="ORF">HK097_005143</name>
</gene>
<evidence type="ECO:0000256" key="1">
    <source>
        <dbReference type="SAM" id="Phobius"/>
    </source>
</evidence>
<organism evidence="2 3">
    <name type="scientific">Rhizophlyctis rosea</name>
    <dbReference type="NCBI Taxonomy" id="64517"/>
    <lineage>
        <taxon>Eukaryota</taxon>
        <taxon>Fungi</taxon>
        <taxon>Fungi incertae sedis</taxon>
        <taxon>Chytridiomycota</taxon>
        <taxon>Chytridiomycota incertae sedis</taxon>
        <taxon>Chytridiomycetes</taxon>
        <taxon>Rhizophlyctidales</taxon>
        <taxon>Rhizophlyctidaceae</taxon>
        <taxon>Rhizophlyctis</taxon>
    </lineage>
</organism>
<proteinExistence type="predicted"/>